<feature type="compositionally biased region" description="Basic and acidic residues" evidence="8">
    <location>
        <begin position="308"/>
        <end position="322"/>
    </location>
</feature>
<evidence type="ECO:0000256" key="5">
    <source>
        <dbReference type="ARBA" id="ARBA00023306"/>
    </source>
</evidence>
<name>A0AAE1K0N0_9FABA</name>
<sequence length="322" mass="36712">MDHSLSSLLCQVNHQGEVVVVDEDLSVQFEDSGVSEDEYLQVLIEKEIGVGFGREESSFLLMSDWIKTARLYAIIWILKTRATFGFRFQTAYLSVTYLDQFLSRRSIDSEKCWAFRLLSVACLSLAAKMEECDVPSLSEFPSQDYNFESKVIQRMELLVLSTLEWNMNFTTPFAFLPYFISKFSNQSPPPHIWSNIMQLIFTLMTEVNLMDHRPSVIAAAATLVAIDPHLTRNTSELKIMCSVSQYWSLEIENIFACYDLIQRLRKEKTERDNVIHSSSPPPPPTGSVAPIDKLETSVVGSSKRRRLTFTDHEEGQGKHEGS</sequence>
<comment type="caution">
    <text evidence="11">The sequence shown here is derived from an EMBL/GenBank/DDBJ whole genome shotgun (WGS) entry which is preliminary data.</text>
</comment>
<evidence type="ECO:0000256" key="8">
    <source>
        <dbReference type="SAM" id="MobiDB-lite"/>
    </source>
</evidence>
<feature type="region of interest" description="Disordered" evidence="8">
    <location>
        <begin position="270"/>
        <end position="322"/>
    </location>
</feature>
<dbReference type="AlphaFoldDB" id="A0AAE1K0N0"/>
<dbReference type="Pfam" id="PF02984">
    <property type="entry name" value="Cyclin_C"/>
    <property type="match status" value="1"/>
</dbReference>
<dbReference type="SMART" id="SM00385">
    <property type="entry name" value="CYCLIN"/>
    <property type="match status" value="1"/>
</dbReference>
<evidence type="ECO:0000256" key="1">
    <source>
        <dbReference type="ARBA" id="ARBA00009065"/>
    </source>
</evidence>
<dbReference type="InterPro" id="IPR004367">
    <property type="entry name" value="Cyclin_C-dom"/>
</dbReference>
<dbReference type="CDD" id="cd20543">
    <property type="entry name" value="CYCLIN_AtCycD-like_rpt1"/>
    <property type="match status" value="1"/>
</dbReference>
<evidence type="ECO:0000313" key="12">
    <source>
        <dbReference type="Proteomes" id="UP001293593"/>
    </source>
</evidence>
<evidence type="ECO:0000256" key="3">
    <source>
        <dbReference type="ARBA" id="ARBA00022618"/>
    </source>
</evidence>
<proteinExistence type="inferred from homology"/>
<keyword evidence="4 7" id="KW-0195">Cyclin</keyword>
<dbReference type="CDD" id="cd20544">
    <property type="entry name" value="CYCLIN_AtCycD-like_rpt2"/>
    <property type="match status" value="1"/>
</dbReference>
<dbReference type="SMART" id="SM01332">
    <property type="entry name" value="Cyclin_C"/>
    <property type="match status" value="1"/>
</dbReference>
<feature type="domain" description="Cyclin C-terminal" evidence="10">
    <location>
        <begin position="170"/>
        <end position="294"/>
    </location>
</feature>
<evidence type="ECO:0000259" key="9">
    <source>
        <dbReference type="SMART" id="SM00385"/>
    </source>
</evidence>
<dbReference type="Gene3D" id="1.10.472.10">
    <property type="entry name" value="Cyclin-like"/>
    <property type="match status" value="2"/>
</dbReference>
<gene>
    <name evidence="11" type="ORF">QN277_015411</name>
</gene>
<feature type="domain" description="Cyclin-like" evidence="9">
    <location>
        <begin position="75"/>
        <end position="161"/>
    </location>
</feature>
<dbReference type="InterPro" id="IPR013763">
    <property type="entry name" value="Cyclin-like_dom"/>
</dbReference>
<dbReference type="InterPro" id="IPR036915">
    <property type="entry name" value="Cyclin-like_sf"/>
</dbReference>
<reference evidence="11" key="1">
    <citation type="submission" date="2023-10" db="EMBL/GenBank/DDBJ databases">
        <title>Chromosome-level genome of the transformable northern wattle, Acacia crassicarpa.</title>
        <authorList>
            <person name="Massaro I."/>
            <person name="Sinha N.R."/>
            <person name="Poethig S."/>
            <person name="Leichty A.R."/>
        </authorList>
    </citation>
    <scope>NUCLEOTIDE SEQUENCE</scope>
    <source>
        <strain evidence="11">Acra3RX</strain>
        <tissue evidence="11">Leaf</tissue>
    </source>
</reference>
<dbReference type="SUPFAM" id="SSF47954">
    <property type="entry name" value="Cyclin-like"/>
    <property type="match status" value="2"/>
</dbReference>
<dbReference type="FunFam" id="1.10.472.10:FF:000069">
    <property type="entry name" value="Cyclin-D5-1"/>
    <property type="match status" value="1"/>
</dbReference>
<dbReference type="GO" id="GO:0051301">
    <property type="term" value="P:cell division"/>
    <property type="evidence" value="ECO:0007669"/>
    <property type="project" value="UniProtKB-KW"/>
</dbReference>
<organism evidence="11 12">
    <name type="scientific">Acacia crassicarpa</name>
    <name type="common">northern wattle</name>
    <dbReference type="NCBI Taxonomy" id="499986"/>
    <lineage>
        <taxon>Eukaryota</taxon>
        <taxon>Viridiplantae</taxon>
        <taxon>Streptophyta</taxon>
        <taxon>Embryophyta</taxon>
        <taxon>Tracheophyta</taxon>
        <taxon>Spermatophyta</taxon>
        <taxon>Magnoliopsida</taxon>
        <taxon>eudicotyledons</taxon>
        <taxon>Gunneridae</taxon>
        <taxon>Pentapetalae</taxon>
        <taxon>rosids</taxon>
        <taxon>fabids</taxon>
        <taxon>Fabales</taxon>
        <taxon>Fabaceae</taxon>
        <taxon>Caesalpinioideae</taxon>
        <taxon>mimosoid clade</taxon>
        <taxon>Acacieae</taxon>
        <taxon>Acacia</taxon>
    </lineage>
</organism>
<protein>
    <recommendedName>
        <fullName evidence="6">B-like cyclin</fullName>
    </recommendedName>
</protein>
<evidence type="ECO:0000313" key="11">
    <source>
        <dbReference type="EMBL" id="KAK4277408.1"/>
    </source>
</evidence>
<evidence type="ECO:0000256" key="6">
    <source>
        <dbReference type="ARBA" id="ARBA00032263"/>
    </source>
</evidence>
<dbReference type="EMBL" id="JAWXYG010000003">
    <property type="protein sequence ID" value="KAK4277408.1"/>
    <property type="molecule type" value="Genomic_DNA"/>
</dbReference>
<evidence type="ECO:0000256" key="2">
    <source>
        <dbReference type="ARBA" id="ARBA00011177"/>
    </source>
</evidence>
<comment type="similarity">
    <text evidence="1">Belongs to the cyclin family. Cyclin D subfamily.</text>
</comment>
<keyword evidence="12" id="KW-1185">Reference proteome</keyword>
<dbReference type="InterPro" id="IPR006671">
    <property type="entry name" value="Cyclin_N"/>
</dbReference>
<evidence type="ECO:0000256" key="4">
    <source>
        <dbReference type="ARBA" id="ARBA00023127"/>
    </source>
</evidence>
<dbReference type="Pfam" id="PF00134">
    <property type="entry name" value="Cyclin_N"/>
    <property type="match status" value="1"/>
</dbReference>
<keyword evidence="3" id="KW-0132">Cell division</keyword>
<keyword evidence="5" id="KW-0131">Cell cycle</keyword>
<evidence type="ECO:0000259" key="10">
    <source>
        <dbReference type="SMART" id="SM01332"/>
    </source>
</evidence>
<accession>A0AAE1K0N0</accession>
<evidence type="ECO:0000256" key="7">
    <source>
        <dbReference type="RuleBase" id="RU000383"/>
    </source>
</evidence>
<dbReference type="Proteomes" id="UP001293593">
    <property type="component" value="Unassembled WGS sequence"/>
</dbReference>
<dbReference type="InterPro" id="IPR039361">
    <property type="entry name" value="Cyclin"/>
</dbReference>
<dbReference type="PANTHER" id="PTHR10177">
    <property type="entry name" value="CYCLINS"/>
    <property type="match status" value="1"/>
</dbReference>
<comment type="subunit">
    <text evidence="2">Interacts with the CDC2 protein kinase to form a serine/threonine kinase holoenzyme complex also known as maturation promoting factor (MPF). The cyclin subunit imparts substrate specificity to the complex.</text>
</comment>